<organism evidence="2 3">
    <name type="scientific">Pipra filicauda</name>
    <name type="common">Wire-tailed manakin</name>
    <dbReference type="NCBI Taxonomy" id="649802"/>
    <lineage>
        <taxon>Eukaryota</taxon>
        <taxon>Metazoa</taxon>
        <taxon>Chordata</taxon>
        <taxon>Craniata</taxon>
        <taxon>Vertebrata</taxon>
        <taxon>Euteleostomi</taxon>
        <taxon>Archelosauria</taxon>
        <taxon>Archosauria</taxon>
        <taxon>Dinosauria</taxon>
        <taxon>Saurischia</taxon>
        <taxon>Theropoda</taxon>
        <taxon>Coelurosauria</taxon>
        <taxon>Aves</taxon>
        <taxon>Neognathae</taxon>
        <taxon>Neoaves</taxon>
        <taxon>Telluraves</taxon>
        <taxon>Australaves</taxon>
        <taxon>Passeriformes</taxon>
        <taxon>Pipridae</taxon>
        <taxon>Pipra</taxon>
    </lineage>
</organism>
<feature type="compositionally biased region" description="Basic residues" evidence="1">
    <location>
        <begin position="40"/>
        <end position="55"/>
    </location>
</feature>
<keyword evidence="2" id="KW-1185">Reference proteome</keyword>
<feature type="region of interest" description="Disordered" evidence="1">
    <location>
        <begin position="1"/>
        <end position="114"/>
    </location>
</feature>
<evidence type="ECO:0000313" key="2">
    <source>
        <dbReference type="Proteomes" id="UP000504627"/>
    </source>
</evidence>
<gene>
    <name evidence="3" type="primary">LOC113986869</name>
</gene>
<proteinExistence type="predicted"/>
<evidence type="ECO:0000256" key="1">
    <source>
        <dbReference type="SAM" id="MobiDB-lite"/>
    </source>
</evidence>
<accession>A0A6J2GHZ1</accession>
<name>A0A6J2GHZ1_9PASS</name>
<reference evidence="3" key="1">
    <citation type="submission" date="2025-08" db="UniProtKB">
        <authorList>
            <consortium name="RefSeq"/>
        </authorList>
    </citation>
    <scope>IDENTIFICATION</scope>
    <source>
        <tissue evidence="3">Muscle</tissue>
    </source>
</reference>
<dbReference type="InParanoid" id="A0A6J2GHZ1"/>
<sequence>MRNLKYTRLLICMSDQPPAPGPSPVSPPASPPPPSWRGGSARRCHLPPPRQRRPLQHPEAGRQDALPRGGKQPDRPRGEQGSPEEPALLFGQPPPVCSDAAAGAGPGTQRPGAGLCYASEEMHADVTHGTNEGLQTPVT</sequence>
<protein>
    <submittedName>
        <fullName evidence="3">Proline-rich proteoglycan 2-like</fullName>
    </submittedName>
</protein>
<dbReference type="AlphaFoldDB" id="A0A6J2GHZ1"/>
<dbReference type="Proteomes" id="UP000504627">
    <property type="component" value="Unplaced"/>
</dbReference>
<feature type="compositionally biased region" description="Pro residues" evidence="1">
    <location>
        <begin position="17"/>
        <end position="35"/>
    </location>
</feature>
<evidence type="ECO:0000313" key="3">
    <source>
        <dbReference type="RefSeq" id="XP_027574787.1"/>
    </source>
</evidence>
<dbReference type="GeneID" id="113986869"/>
<dbReference type="RefSeq" id="XP_027574787.1">
    <property type="nucleotide sequence ID" value="XM_027718986.2"/>
</dbReference>